<dbReference type="CDD" id="cd03112">
    <property type="entry name" value="CobW-like"/>
    <property type="match status" value="1"/>
</dbReference>
<evidence type="ECO:0000256" key="5">
    <source>
        <dbReference type="ARBA" id="ARBA00049117"/>
    </source>
</evidence>
<evidence type="ECO:0000313" key="9">
    <source>
        <dbReference type="Proteomes" id="UP000441585"/>
    </source>
</evidence>
<evidence type="ECO:0000256" key="4">
    <source>
        <dbReference type="ARBA" id="ARBA00034320"/>
    </source>
</evidence>
<dbReference type="PANTHER" id="PTHR13748">
    <property type="entry name" value="COBW-RELATED"/>
    <property type="match status" value="1"/>
</dbReference>
<dbReference type="GO" id="GO:0005737">
    <property type="term" value="C:cytoplasm"/>
    <property type="evidence" value="ECO:0007669"/>
    <property type="project" value="TreeGrafter"/>
</dbReference>
<protein>
    <recommendedName>
        <fullName evidence="10">GTP-binding protein</fullName>
    </recommendedName>
</protein>
<dbReference type="InterPro" id="IPR027417">
    <property type="entry name" value="P-loop_NTPase"/>
</dbReference>
<keyword evidence="1" id="KW-0547">Nucleotide-binding</keyword>
<reference evidence="8 9" key="1">
    <citation type="submission" date="2019-11" db="EMBL/GenBank/DDBJ databases">
        <title>Bacillus idriensis genome.</title>
        <authorList>
            <person name="Konopka E.N."/>
            <person name="Newman J.D."/>
        </authorList>
    </citation>
    <scope>NUCLEOTIDE SEQUENCE [LARGE SCALE GENOMIC DNA]</scope>
    <source>
        <strain evidence="8 9">DSM 19097</strain>
    </source>
</reference>
<accession>A0A6I2MDX0</accession>
<name>A0A6I2MDX0_9BACI</name>
<dbReference type="Gene3D" id="3.30.1220.10">
    <property type="entry name" value="CobW-like, C-terminal domain"/>
    <property type="match status" value="1"/>
</dbReference>
<dbReference type="PANTHER" id="PTHR13748:SF62">
    <property type="entry name" value="COBW DOMAIN-CONTAINING PROTEIN"/>
    <property type="match status" value="1"/>
</dbReference>
<evidence type="ECO:0000256" key="1">
    <source>
        <dbReference type="ARBA" id="ARBA00022741"/>
    </source>
</evidence>
<evidence type="ECO:0000259" key="6">
    <source>
        <dbReference type="Pfam" id="PF02492"/>
    </source>
</evidence>
<dbReference type="InterPro" id="IPR036627">
    <property type="entry name" value="CobW-likC_sf"/>
</dbReference>
<keyword evidence="2" id="KW-0378">Hydrolase</keyword>
<dbReference type="SUPFAM" id="SSF52540">
    <property type="entry name" value="P-loop containing nucleoside triphosphate hydrolases"/>
    <property type="match status" value="1"/>
</dbReference>
<feature type="domain" description="CobW/HypB/UreG nucleotide-binding" evidence="6">
    <location>
        <begin position="19"/>
        <end position="198"/>
    </location>
</feature>
<evidence type="ECO:0000256" key="3">
    <source>
        <dbReference type="ARBA" id="ARBA00023186"/>
    </source>
</evidence>
<dbReference type="Pfam" id="PF02492">
    <property type="entry name" value="cobW"/>
    <property type="match status" value="1"/>
</dbReference>
<keyword evidence="3" id="KW-0143">Chaperone</keyword>
<dbReference type="Pfam" id="PF07683">
    <property type="entry name" value="CobW_C"/>
    <property type="match status" value="1"/>
</dbReference>
<dbReference type="InterPro" id="IPR003495">
    <property type="entry name" value="CobW/HypB/UreG_nucleotide-bd"/>
</dbReference>
<organism evidence="8 9">
    <name type="scientific">Metabacillus idriensis</name>
    <dbReference type="NCBI Taxonomy" id="324768"/>
    <lineage>
        <taxon>Bacteria</taxon>
        <taxon>Bacillati</taxon>
        <taxon>Bacillota</taxon>
        <taxon>Bacilli</taxon>
        <taxon>Bacillales</taxon>
        <taxon>Bacillaceae</taxon>
        <taxon>Metabacillus</taxon>
    </lineage>
</organism>
<evidence type="ECO:0000256" key="2">
    <source>
        <dbReference type="ARBA" id="ARBA00022801"/>
    </source>
</evidence>
<proteinExistence type="inferred from homology"/>
<dbReference type="AlphaFoldDB" id="A0A6I2MDX0"/>
<gene>
    <name evidence="8" type="ORF">GJU41_14785</name>
</gene>
<comment type="similarity">
    <text evidence="4">Belongs to the SIMIBI class G3E GTPase family. ZNG1 subfamily.</text>
</comment>
<evidence type="ECO:0008006" key="10">
    <source>
        <dbReference type="Google" id="ProtNLM"/>
    </source>
</evidence>
<dbReference type="SUPFAM" id="SSF90002">
    <property type="entry name" value="Hypothetical protein YjiA, C-terminal domain"/>
    <property type="match status" value="1"/>
</dbReference>
<evidence type="ECO:0000259" key="7">
    <source>
        <dbReference type="Pfam" id="PF07683"/>
    </source>
</evidence>
<keyword evidence="9" id="KW-1185">Reference proteome</keyword>
<evidence type="ECO:0000313" key="8">
    <source>
        <dbReference type="EMBL" id="MRX55226.1"/>
    </source>
</evidence>
<dbReference type="GO" id="GO:0000166">
    <property type="term" value="F:nucleotide binding"/>
    <property type="evidence" value="ECO:0007669"/>
    <property type="project" value="UniProtKB-KW"/>
</dbReference>
<dbReference type="Proteomes" id="UP000441585">
    <property type="component" value="Unassembled WGS sequence"/>
</dbReference>
<dbReference type="GO" id="GO:0016787">
    <property type="term" value="F:hydrolase activity"/>
    <property type="evidence" value="ECO:0007669"/>
    <property type="project" value="UniProtKB-KW"/>
</dbReference>
<sequence>MRKLDILTYRGGLNMKRIPVYTISGFLGSGKTTVLGKMVNEFKKRGEQVGIILNELGDENVEKHLFEDQTVHELLNGCICCTIQDDLITTLKGFLEGEGADVLLIEGTGVANPLEIKDILLSPELIEEFELMSMIGIVDASHYLDYQSMFASSKEIRSLLKEQIISSDFIILNKIDMVNEKEQEKVRQKIEKVISPGVEILAASYGDVPFVKLAEQRQSLVTLTDTDGQHHHHHSIATLKIAGLPAVRLKKLETWLKGINGLIRAKGYLYIEGKSELREMQFASKKAVLSDSKVDTEKTVLILIGQNLNAEEIKTTFNQSFL</sequence>
<comment type="catalytic activity">
    <reaction evidence="5">
        <text>GTP + H2O = GDP + phosphate + H(+)</text>
        <dbReference type="Rhea" id="RHEA:19669"/>
        <dbReference type="ChEBI" id="CHEBI:15377"/>
        <dbReference type="ChEBI" id="CHEBI:15378"/>
        <dbReference type="ChEBI" id="CHEBI:37565"/>
        <dbReference type="ChEBI" id="CHEBI:43474"/>
        <dbReference type="ChEBI" id="CHEBI:58189"/>
    </reaction>
    <physiologicalReaction direction="left-to-right" evidence="5">
        <dbReference type="Rhea" id="RHEA:19670"/>
    </physiologicalReaction>
</comment>
<feature type="domain" description="CobW C-terminal" evidence="7">
    <location>
        <begin position="248"/>
        <end position="319"/>
    </location>
</feature>
<comment type="caution">
    <text evidence="8">The sequence shown here is derived from an EMBL/GenBank/DDBJ whole genome shotgun (WGS) entry which is preliminary data.</text>
</comment>
<dbReference type="InterPro" id="IPR011629">
    <property type="entry name" value="CobW-like_C"/>
</dbReference>
<dbReference type="EMBL" id="WKKF01000004">
    <property type="protein sequence ID" value="MRX55226.1"/>
    <property type="molecule type" value="Genomic_DNA"/>
</dbReference>
<dbReference type="InterPro" id="IPR051316">
    <property type="entry name" value="Zinc-reg_GTPase_activator"/>
</dbReference>
<dbReference type="Gene3D" id="3.40.50.300">
    <property type="entry name" value="P-loop containing nucleotide triphosphate hydrolases"/>
    <property type="match status" value="1"/>
</dbReference>